<evidence type="ECO:0000313" key="1">
    <source>
        <dbReference type="EMBL" id="KAJ1950713.1"/>
    </source>
</evidence>
<proteinExistence type="predicted"/>
<feature type="non-terminal residue" evidence="1">
    <location>
        <position position="641"/>
    </location>
</feature>
<evidence type="ECO:0000313" key="2">
    <source>
        <dbReference type="Proteomes" id="UP001150603"/>
    </source>
</evidence>
<dbReference type="EMBL" id="JANBPW010000142">
    <property type="protein sequence ID" value="KAJ1950713.1"/>
    <property type="molecule type" value="Genomic_DNA"/>
</dbReference>
<accession>A0ACC1JGH2</accession>
<gene>
    <name evidence="1" type="primary">fcp1</name>
    <name evidence="1" type="ORF">FBU59_000552</name>
</gene>
<dbReference type="EC" id="3.1.3.16" evidence="1"/>
<keyword evidence="2" id="KW-1185">Reference proteome</keyword>
<organism evidence="1 2">
    <name type="scientific">Linderina macrospora</name>
    <dbReference type="NCBI Taxonomy" id="4868"/>
    <lineage>
        <taxon>Eukaryota</taxon>
        <taxon>Fungi</taxon>
        <taxon>Fungi incertae sedis</taxon>
        <taxon>Zoopagomycota</taxon>
        <taxon>Kickxellomycotina</taxon>
        <taxon>Kickxellomycetes</taxon>
        <taxon>Kickxellales</taxon>
        <taxon>Kickxellaceae</taxon>
        <taxon>Linderina</taxon>
    </lineage>
</organism>
<name>A0ACC1JGH2_9FUNG</name>
<dbReference type="Proteomes" id="UP001150603">
    <property type="component" value="Unassembled WGS sequence"/>
</dbReference>
<protein>
    <submittedName>
        <fullName evidence="1">CTD phosphatase Fcp1</fullName>
        <ecNumber evidence="1">3.1.3.16</ecNumber>
    </submittedName>
</protein>
<reference evidence="1" key="1">
    <citation type="submission" date="2022-07" db="EMBL/GenBank/DDBJ databases">
        <title>Phylogenomic reconstructions and comparative analyses of Kickxellomycotina fungi.</title>
        <authorList>
            <person name="Reynolds N.K."/>
            <person name="Stajich J.E."/>
            <person name="Barry K."/>
            <person name="Grigoriev I.V."/>
            <person name="Crous P."/>
            <person name="Smith M.E."/>
        </authorList>
    </citation>
    <scope>NUCLEOTIDE SEQUENCE</scope>
    <source>
        <strain evidence="1">NRRL 5244</strain>
    </source>
</reference>
<comment type="caution">
    <text evidence="1">The sequence shown here is derived from an EMBL/GenBank/DDBJ whole genome shotgun (WGS) entry which is preliminary data.</text>
</comment>
<keyword evidence="1" id="KW-0378">Hydrolase</keyword>
<sequence length="641" mass="71688">MEAVNTIVIPRRHEPAKVIEFKVTVDDVVEKDTPLLTYEYSFKVDPNQPVSSDPILDQALRKAIDRDGYMKKREYLRSPLDGKVTAILGRIGEVVRHGDALLEITQPCGHDVVFNGLCSICGMDMTRVDRSGTDGSRANINMSHDAKGLRVSYEEANRLESETMHRLWKAKKLSLIIDLDQTIIHAYASQDPNFEKWLIDNYHGPTKDASEAPTTLPNDIGSFVLPDGPHRYYIKLRPDLREFLEKISDMYEMHIYTMGTRHYAEAVAATIDPERRYFRERILSRDESGSVTHKTLRRLFPCDTSMVVALDDRADVWQWSPNLIKVQPYAFFSGVGDINSGMLPPTTPIPRPALSADDKGKEMDVNQPEGRPEPTLSDNDHELTHMLKVLTQLHQNYYAKLKPSLSPPLPDVTTLLPRMKTSVLKGVTLVFSAVIPIHPGAPPPEKSDLWRWAEQFGAHCETDVSKRTTHMVAGKRDTAKVHKARRLKNAKNGTMRKHPPIVVTVAWLLDSMSQWTRLDETAYLWYEEDKDIVEARNKQLEEGNDGVLSDDSSIDDEDESGSDPQKAKLAASNTEQPPASVIESMSSFIVPAGEEAATSDPAEGSSAGSSSGSRKRRSEDMSGDQKKPIPAALQRLKAQSA</sequence>